<protein>
    <submittedName>
        <fullName evidence="9">ABC-type nitrate/sulfonate/bicarbonate transport system, permease component</fullName>
    </submittedName>
</protein>
<dbReference type="GO" id="GO:0055085">
    <property type="term" value="P:transmembrane transport"/>
    <property type="evidence" value="ECO:0007669"/>
    <property type="project" value="InterPro"/>
</dbReference>
<evidence type="ECO:0000256" key="2">
    <source>
        <dbReference type="ARBA" id="ARBA00022448"/>
    </source>
</evidence>
<evidence type="ECO:0000256" key="6">
    <source>
        <dbReference type="ARBA" id="ARBA00023136"/>
    </source>
</evidence>
<dbReference type="Proteomes" id="UP000034849">
    <property type="component" value="Unassembled WGS sequence"/>
</dbReference>
<keyword evidence="5 7" id="KW-1133">Transmembrane helix</keyword>
<dbReference type="AlphaFoldDB" id="A0A0G0IVT0"/>
<feature type="transmembrane region" description="Helical" evidence="7">
    <location>
        <begin position="247"/>
        <end position="265"/>
    </location>
</feature>
<dbReference type="GO" id="GO:0005886">
    <property type="term" value="C:plasma membrane"/>
    <property type="evidence" value="ECO:0007669"/>
    <property type="project" value="UniProtKB-SubCell"/>
</dbReference>
<evidence type="ECO:0000256" key="3">
    <source>
        <dbReference type="ARBA" id="ARBA00022475"/>
    </source>
</evidence>
<dbReference type="Pfam" id="PF00528">
    <property type="entry name" value="BPD_transp_1"/>
    <property type="match status" value="1"/>
</dbReference>
<accession>A0A0G0IVT0</accession>
<evidence type="ECO:0000256" key="4">
    <source>
        <dbReference type="ARBA" id="ARBA00022692"/>
    </source>
</evidence>
<dbReference type="Gene3D" id="1.10.3720.10">
    <property type="entry name" value="MetI-like"/>
    <property type="match status" value="1"/>
</dbReference>
<proteinExistence type="inferred from homology"/>
<keyword evidence="2 7" id="KW-0813">Transport</keyword>
<feature type="transmembrane region" description="Helical" evidence="7">
    <location>
        <begin position="66"/>
        <end position="86"/>
    </location>
</feature>
<evidence type="ECO:0000313" key="9">
    <source>
        <dbReference type="EMBL" id="KKQ28254.1"/>
    </source>
</evidence>
<dbReference type="InterPro" id="IPR000515">
    <property type="entry name" value="MetI-like"/>
</dbReference>
<keyword evidence="6 7" id="KW-0472">Membrane</keyword>
<dbReference type="InterPro" id="IPR035906">
    <property type="entry name" value="MetI-like_sf"/>
</dbReference>
<sequence>MKSIITKLLQMNILIRDLFYKFMLINDKEKMYGKIMVAVGFLVLLIVWFVLSYIIKINRIFLPTPLEVSLSLWNLIVSGKFFINFLYSFVRIFLATLISVLIGVPLGILIGYSFNLRKLMLVVTEPMRYLPITALIPLLILWLGIGEPMKIIFLVVGIVFYLISMVSNSVQQIKKEYLLVARDFCLSTKEMILKVIWPASLPQIWDSIIVVNGIGWTYMVLAEIINARNGLGYMISIAGRLQRSDEVFASLLLLTLVALSLDKILRFIKGKYFNW</sequence>
<comment type="similarity">
    <text evidence="7">Belongs to the binding-protein-dependent transport system permease family.</text>
</comment>
<dbReference type="SUPFAM" id="SSF161098">
    <property type="entry name" value="MetI-like"/>
    <property type="match status" value="1"/>
</dbReference>
<reference evidence="9 10" key="1">
    <citation type="journal article" date="2015" name="Nature">
        <title>rRNA introns, odd ribosomes, and small enigmatic genomes across a large radiation of phyla.</title>
        <authorList>
            <person name="Brown C.T."/>
            <person name="Hug L.A."/>
            <person name="Thomas B.C."/>
            <person name="Sharon I."/>
            <person name="Castelle C.J."/>
            <person name="Singh A."/>
            <person name="Wilkins M.J."/>
            <person name="Williams K.H."/>
            <person name="Banfield J.F."/>
        </authorList>
    </citation>
    <scope>NUCLEOTIDE SEQUENCE [LARGE SCALE GENOMIC DNA]</scope>
</reference>
<feature type="transmembrane region" description="Helical" evidence="7">
    <location>
        <begin position="31"/>
        <end position="54"/>
    </location>
</feature>
<evidence type="ECO:0000256" key="1">
    <source>
        <dbReference type="ARBA" id="ARBA00004651"/>
    </source>
</evidence>
<feature type="transmembrane region" description="Helical" evidence="7">
    <location>
        <begin position="151"/>
        <end position="170"/>
    </location>
</feature>
<feature type="domain" description="ABC transmembrane type-1" evidence="8">
    <location>
        <begin position="85"/>
        <end position="265"/>
    </location>
</feature>
<evidence type="ECO:0000259" key="8">
    <source>
        <dbReference type="PROSITE" id="PS50928"/>
    </source>
</evidence>
<evidence type="ECO:0000256" key="5">
    <source>
        <dbReference type="ARBA" id="ARBA00022989"/>
    </source>
</evidence>
<keyword evidence="4 7" id="KW-0812">Transmembrane</keyword>
<dbReference type="PROSITE" id="PS50928">
    <property type="entry name" value="ABC_TM1"/>
    <property type="match status" value="1"/>
</dbReference>
<feature type="transmembrane region" description="Helical" evidence="7">
    <location>
        <begin position="126"/>
        <end position="145"/>
    </location>
</feature>
<comment type="subcellular location">
    <subcellularLocation>
        <location evidence="1 7">Cell membrane</location>
        <topology evidence="1 7">Multi-pass membrane protein</topology>
    </subcellularLocation>
</comment>
<comment type="caution">
    <text evidence="9">The sequence shown here is derived from an EMBL/GenBank/DDBJ whole genome shotgun (WGS) entry which is preliminary data.</text>
</comment>
<evidence type="ECO:0000313" key="10">
    <source>
        <dbReference type="Proteomes" id="UP000034849"/>
    </source>
</evidence>
<dbReference type="PANTHER" id="PTHR30151">
    <property type="entry name" value="ALKANE SULFONATE ABC TRANSPORTER-RELATED, MEMBRANE SUBUNIT"/>
    <property type="match status" value="1"/>
</dbReference>
<feature type="transmembrane region" description="Helical" evidence="7">
    <location>
        <begin position="92"/>
        <end position="114"/>
    </location>
</feature>
<dbReference type="EMBL" id="LBSX01000001">
    <property type="protein sequence ID" value="KKQ28254.1"/>
    <property type="molecule type" value="Genomic_DNA"/>
</dbReference>
<dbReference type="PANTHER" id="PTHR30151:SF0">
    <property type="entry name" value="ABC TRANSPORTER PERMEASE PROTEIN MJ0413-RELATED"/>
    <property type="match status" value="1"/>
</dbReference>
<evidence type="ECO:0000256" key="7">
    <source>
        <dbReference type="RuleBase" id="RU363032"/>
    </source>
</evidence>
<organism evidence="9 10">
    <name type="scientific">Candidatus Magasanikbacteria bacterium GW2011_GWC2_37_14</name>
    <dbReference type="NCBI Taxonomy" id="1619046"/>
    <lineage>
        <taxon>Bacteria</taxon>
        <taxon>Candidatus Magasanikiibacteriota</taxon>
    </lineage>
</organism>
<dbReference type="CDD" id="cd06261">
    <property type="entry name" value="TM_PBP2"/>
    <property type="match status" value="1"/>
</dbReference>
<feature type="transmembrane region" description="Helical" evidence="7">
    <location>
        <begin position="204"/>
        <end position="227"/>
    </location>
</feature>
<keyword evidence="3" id="KW-1003">Cell membrane</keyword>
<dbReference type="STRING" id="1619046.US42_C0001G0105"/>
<name>A0A0G0IVT0_9BACT</name>
<gene>
    <name evidence="9" type="ORF">US42_C0001G0105</name>
</gene>